<comment type="caution">
    <text evidence="1">The sequence shown here is derived from an EMBL/GenBank/DDBJ whole genome shotgun (WGS) entry which is preliminary data.</text>
</comment>
<name>A0AAP3F9Q5_9BACT</name>
<keyword evidence="1" id="KW-0378">Hydrolase</keyword>
<dbReference type="GO" id="GO:0016787">
    <property type="term" value="F:hydrolase activity"/>
    <property type="evidence" value="ECO:0007669"/>
    <property type="project" value="UniProtKB-KW"/>
</dbReference>
<dbReference type="AlphaFoldDB" id="A0AAP3F9Q5"/>
<dbReference type="Gene3D" id="3.20.20.80">
    <property type="entry name" value="Glycosidases"/>
    <property type="match status" value="1"/>
</dbReference>
<evidence type="ECO:0000313" key="1">
    <source>
        <dbReference type="EMBL" id="MCW4127989.1"/>
    </source>
</evidence>
<proteinExistence type="predicted"/>
<dbReference type="RefSeq" id="WP_264965870.1">
    <property type="nucleotide sequence ID" value="NZ_JAPDVK010000002.1"/>
</dbReference>
<sequence length="362" mass="42279">MDSQIIAFYLPQFHPTPHNDLWWGKGFTEWTNVGKAKPLYPGHYQPKVPADLGYYDLRLPEVRQEQAKLAQKAGVTGFCYYHYWFENGFEELDKPFKEVVNSGEPKFPFCLCWANESWYSKFWNKDGTSSKKILAEQKYLGIEDHIKHFYSLLKAFKDSRYIKIDGKLLFLIYQPLSFVDFGAFKKIWNDLAIQNGLPGFYFVGQTTDMSKISAIFQLGFDGVNHCHRLDNIFQYNNKMTLGMRFFNLCRKIFRFPFVIPYKYAIKHSVFSVDFQENVFPTMMPNWDHTPRSGAGGTVLHNSTPELFEKHAELVLSTLNDKKNKVVFLKSWNEWGEGNYMEPDLKYGNGYINALQNAINKLK</sequence>
<organism evidence="1 2">
    <name type="scientific">Segatella copri</name>
    <dbReference type="NCBI Taxonomy" id="165179"/>
    <lineage>
        <taxon>Bacteria</taxon>
        <taxon>Pseudomonadati</taxon>
        <taxon>Bacteroidota</taxon>
        <taxon>Bacteroidia</taxon>
        <taxon>Bacteroidales</taxon>
        <taxon>Prevotellaceae</taxon>
        <taxon>Segatella</taxon>
    </lineage>
</organism>
<accession>A0AAP3F9Q5</accession>
<gene>
    <name evidence="1" type="ORF">ONT16_06930</name>
</gene>
<dbReference type="Proteomes" id="UP001209344">
    <property type="component" value="Unassembled WGS sequence"/>
</dbReference>
<evidence type="ECO:0000313" key="2">
    <source>
        <dbReference type="Proteomes" id="UP001209344"/>
    </source>
</evidence>
<dbReference type="EMBL" id="JAPDVK010000002">
    <property type="protein sequence ID" value="MCW4127989.1"/>
    <property type="molecule type" value="Genomic_DNA"/>
</dbReference>
<dbReference type="InterPro" id="IPR032719">
    <property type="entry name" value="WbsX"/>
</dbReference>
<dbReference type="PANTHER" id="PTHR41244:SF1">
    <property type="entry name" value="GLYCOSYLTRANSFERASE"/>
    <property type="match status" value="1"/>
</dbReference>
<dbReference type="CDD" id="cd11579">
    <property type="entry name" value="Glyco_tran_WbsX"/>
    <property type="match status" value="1"/>
</dbReference>
<dbReference type="Pfam" id="PF14307">
    <property type="entry name" value="Glyco_tran_WbsX"/>
    <property type="match status" value="1"/>
</dbReference>
<reference evidence="1" key="1">
    <citation type="submission" date="2022-11" db="EMBL/GenBank/DDBJ databases">
        <title>Genomic repertoires linked with pathogenic potency of arthritogenic Prevotella copri isolated from the gut of rheumatoid arthritis patients.</title>
        <authorList>
            <person name="Nii T."/>
            <person name="Maeda Y."/>
            <person name="Motooka D."/>
            <person name="Naito M."/>
            <person name="Matsumoto Y."/>
            <person name="Ogawa T."/>
            <person name="Oguro-Igashira E."/>
            <person name="Kishikawa T."/>
            <person name="Yamashita M."/>
            <person name="Koizumi S."/>
            <person name="Kurakawa T."/>
            <person name="Okumura R."/>
            <person name="Kayama H."/>
            <person name="Murakami M."/>
            <person name="Sakaguchi T."/>
            <person name="Das B."/>
            <person name="Nakamura S."/>
            <person name="Okada Y."/>
            <person name="Kumanogoh A."/>
            <person name="Takeda K."/>
        </authorList>
    </citation>
    <scope>NUCLEOTIDE SEQUENCE</scope>
    <source>
        <strain evidence="1">F3-75</strain>
    </source>
</reference>
<protein>
    <submittedName>
        <fullName evidence="1">Glycoside hydrolase family 99-like domain-containing protein</fullName>
    </submittedName>
</protein>
<dbReference type="PANTHER" id="PTHR41244">
    <property type="entry name" value="RHAMNAN SYNTHESIS F"/>
    <property type="match status" value="1"/>
</dbReference>